<dbReference type="Gene3D" id="3.40.50.300">
    <property type="entry name" value="P-loop containing nucleotide triphosphate hydrolases"/>
    <property type="match status" value="1"/>
</dbReference>
<keyword evidence="5" id="KW-0143">Chaperone</keyword>
<evidence type="ECO:0000256" key="4">
    <source>
        <dbReference type="ARBA" id="ARBA00023134"/>
    </source>
</evidence>
<dbReference type="InterPro" id="IPR052040">
    <property type="entry name" value="GTPase/Isobutyryl-CoA_mutase"/>
</dbReference>
<keyword evidence="4" id="KW-0342">GTP-binding</keyword>
<dbReference type="InterPro" id="IPR027417">
    <property type="entry name" value="P-loop_NTPase"/>
</dbReference>
<dbReference type="Pfam" id="PF03308">
    <property type="entry name" value="MeaB"/>
    <property type="match status" value="1"/>
</dbReference>
<dbReference type="GO" id="GO:0003924">
    <property type="term" value="F:GTPase activity"/>
    <property type="evidence" value="ECO:0007669"/>
    <property type="project" value="InterPro"/>
</dbReference>
<dbReference type="NCBIfam" id="TIGR00750">
    <property type="entry name" value="lao"/>
    <property type="match status" value="1"/>
</dbReference>
<comment type="caution">
    <text evidence="7">The sequence shown here is derived from an EMBL/GenBank/DDBJ whole genome shotgun (WGS) entry which is preliminary data.</text>
</comment>
<evidence type="ECO:0000256" key="5">
    <source>
        <dbReference type="ARBA" id="ARBA00023186"/>
    </source>
</evidence>
<dbReference type="InterPro" id="IPR003593">
    <property type="entry name" value="AAA+_ATPase"/>
</dbReference>
<dbReference type="AlphaFoldDB" id="A0A7V4TZY6"/>
<evidence type="ECO:0000256" key="1">
    <source>
        <dbReference type="ARBA" id="ARBA00009625"/>
    </source>
</evidence>
<comment type="similarity">
    <text evidence="1">Belongs to the SIMIBI class G3E GTPase family. ArgK/MeaB subfamily.</text>
</comment>
<evidence type="ECO:0000313" key="7">
    <source>
        <dbReference type="EMBL" id="HGY55476.1"/>
    </source>
</evidence>
<gene>
    <name evidence="7" type="primary">meaB</name>
    <name evidence="7" type="ORF">ENK44_07245</name>
</gene>
<reference evidence="7" key="1">
    <citation type="journal article" date="2020" name="mSystems">
        <title>Genome- and Community-Level Interaction Insights into Carbon Utilization and Element Cycling Functions of Hydrothermarchaeota in Hydrothermal Sediment.</title>
        <authorList>
            <person name="Zhou Z."/>
            <person name="Liu Y."/>
            <person name="Xu W."/>
            <person name="Pan J."/>
            <person name="Luo Z.H."/>
            <person name="Li M."/>
        </authorList>
    </citation>
    <scope>NUCLEOTIDE SEQUENCE [LARGE SCALE GENOMIC DNA]</scope>
    <source>
        <strain evidence="7">HyVt-577</strain>
    </source>
</reference>
<protein>
    <submittedName>
        <fullName evidence="7">Methylmalonyl Co-A mutase-associated GTPase MeaB</fullName>
    </submittedName>
</protein>
<dbReference type="GO" id="GO:0005525">
    <property type="term" value="F:GTP binding"/>
    <property type="evidence" value="ECO:0007669"/>
    <property type="project" value="UniProtKB-KW"/>
</dbReference>
<feature type="domain" description="AAA+ ATPase" evidence="6">
    <location>
        <begin position="42"/>
        <end position="247"/>
    </location>
</feature>
<dbReference type="InterPro" id="IPR005129">
    <property type="entry name" value="GTPase_ArgK"/>
</dbReference>
<evidence type="ECO:0000256" key="3">
    <source>
        <dbReference type="ARBA" id="ARBA00022801"/>
    </source>
</evidence>
<keyword evidence="3" id="KW-0378">Hydrolase</keyword>
<evidence type="ECO:0000259" key="6">
    <source>
        <dbReference type="SMART" id="SM00382"/>
    </source>
</evidence>
<dbReference type="CDD" id="cd03114">
    <property type="entry name" value="MMAA-like"/>
    <property type="match status" value="1"/>
</dbReference>
<dbReference type="SUPFAM" id="SSF52540">
    <property type="entry name" value="P-loop containing nucleoside triphosphate hydrolases"/>
    <property type="match status" value="1"/>
</dbReference>
<keyword evidence="2" id="KW-0547">Nucleotide-binding</keyword>
<name>A0A7V4TZY6_CALAY</name>
<dbReference type="PANTHER" id="PTHR43087:SF1">
    <property type="entry name" value="LAO_AO TRANSPORT SYSTEM ATPASE"/>
    <property type="match status" value="1"/>
</dbReference>
<dbReference type="EMBL" id="DRQG01000067">
    <property type="protein sequence ID" value="HGY55476.1"/>
    <property type="molecule type" value="Genomic_DNA"/>
</dbReference>
<organism evidence="7">
    <name type="scientific">Caldithrix abyssi</name>
    <dbReference type="NCBI Taxonomy" id="187145"/>
    <lineage>
        <taxon>Bacteria</taxon>
        <taxon>Pseudomonadati</taxon>
        <taxon>Calditrichota</taxon>
        <taxon>Calditrichia</taxon>
        <taxon>Calditrichales</taxon>
        <taxon>Calditrichaceae</taxon>
        <taxon>Caldithrix</taxon>
    </lineage>
</organism>
<sequence length="318" mass="35136">MELAEKVLAGEMRAVARAISYIENDHTQKEELIDTLYPHCGKAAVWGLTGPPGSGKSSLLDHIIDRERKRGSTVAVIAVDPSSPFSGGAILGDRLRMQKHATDSGVFIRSMASRGHLGGVAGATADVIKVLDAAGFDLIIIETIGVGQTEIDVVEMADVVLLLLVPGLGDEIQALKAGVMEIGDIFIINKSDRDDADKVRAEVEYVLGLKYTDDDDERNPVFMTSAKLNEGIDEMLAGVHAYFDKISNNGWLEQKRKKRIASEIKTILAAKIKNEVERYLREDNLLEHWVEQIYKGKRSPYAMINEKLQSFAWEYHSK</sequence>
<proteinExistence type="inferred from homology"/>
<accession>A0A7V4TZY6</accession>
<dbReference type="PANTHER" id="PTHR43087">
    <property type="entry name" value="LYSINE/ARGININE/ORNITHINE TRANSPORT SYSTEM KINASE"/>
    <property type="match status" value="1"/>
</dbReference>
<dbReference type="Gene3D" id="1.20.5.170">
    <property type="match status" value="1"/>
</dbReference>
<dbReference type="SMART" id="SM00382">
    <property type="entry name" value="AAA"/>
    <property type="match status" value="1"/>
</dbReference>
<dbReference type="Proteomes" id="UP000885779">
    <property type="component" value="Unassembled WGS sequence"/>
</dbReference>
<evidence type="ECO:0000256" key="2">
    <source>
        <dbReference type="ARBA" id="ARBA00022741"/>
    </source>
</evidence>